<evidence type="ECO:0000313" key="3">
    <source>
        <dbReference type="Proteomes" id="UP001178507"/>
    </source>
</evidence>
<dbReference type="AlphaFoldDB" id="A0AA36NKQ2"/>
<gene>
    <name evidence="2" type="ORF">EVOR1521_LOCUS28207</name>
</gene>
<sequence>MAMAWRLLGLAWTAQSSEGEGCSAEGVVPEAFSCNGSHFDSSWAKLLAASGKELQLRSQGMVNRWVEIWQDAYPAFDRLLPHGDVSLITGLNASSRDELLVQLNGFCLYGLVTALYVMASTEMAETTNEEVLELGHYALDRAWLLMGTELQYEFLSSSGWPISSLQIAALRLNLPHGTLQNLRDLSQEVYQEYWRPVATDPAQLGSSLVLGLFGWHASLLTEIAWSLERFLGVELKKLFYGAYYPEPMLEKLQEVAEEGFMAKPIAKFYRTWITGFLDTYDAWVNDNSVKEGLGILADLYLQALGQQNFDATICVTPLWFCEAPLAAVLGRGSRLLVYFDDLPDQLPPQDFRTVGSWLRQTAGLYLPEASLDGESSVALLAPSALVAALTERLLGLRPPVAPWSCYYLEARRWDAPEARDVLMLRADLWVESTPGKMFVSALRLFIAEAGHPFNMTITSRKHFDWDSLWDLATRSRAGLFVPDDMMKMMFWEACAIAMPLWTPGQEFLARLLPFFGYYHFLSKHLPPQVAEAADAWGRPFPSEPFGLSDAQEKMQAHVASLFWAGMTDFVRYEAVQRFHSLPALVSAVGSCDLRALSRAMARAHEARAATARKAWRQAFQVLVR</sequence>
<accession>A0AA36NKQ2</accession>
<reference evidence="2" key="1">
    <citation type="submission" date="2023-08" db="EMBL/GenBank/DDBJ databases">
        <authorList>
            <person name="Chen Y."/>
            <person name="Shah S."/>
            <person name="Dougan E. K."/>
            <person name="Thang M."/>
            <person name="Chan C."/>
        </authorList>
    </citation>
    <scope>NUCLEOTIDE SEQUENCE</scope>
</reference>
<keyword evidence="3" id="KW-1185">Reference proteome</keyword>
<evidence type="ECO:0000256" key="1">
    <source>
        <dbReference type="SAM" id="SignalP"/>
    </source>
</evidence>
<evidence type="ECO:0000313" key="2">
    <source>
        <dbReference type="EMBL" id="CAJ1406178.1"/>
    </source>
</evidence>
<feature type="signal peptide" evidence="1">
    <location>
        <begin position="1"/>
        <end position="19"/>
    </location>
</feature>
<feature type="chain" id="PRO_5041220384" evidence="1">
    <location>
        <begin position="20"/>
        <end position="624"/>
    </location>
</feature>
<dbReference type="Proteomes" id="UP001178507">
    <property type="component" value="Unassembled WGS sequence"/>
</dbReference>
<keyword evidence="1" id="KW-0732">Signal</keyword>
<proteinExistence type="predicted"/>
<dbReference type="EMBL" id="CAUJNA010003618">
    <property type="protein sequence ID" value="CAJ1406178.1"/>
    <property type="molecule type" value="Genomic_DNA"/>
</dbReference>
<organism evidence="2 3">
    <name type="scientific">Effrenium voratum</name>
    <dbReference type="NCBI Taxonomy" id="2562239"/>
    <lineage>
        <taxon>Eukaryota</taxon>
        <taxon>Sar</taxon>
        <taxon>Alveolata</taxon>
        <taxon>Dinophyceae</taxon>
        <taxon>Suessiales</taxon>
        <taxon>Symbiodiniaceae</taxon>
        <taxon>Effrenium</taxon>
    </lineage>
</organism>
<protein>
    <submittedName>
        <fullName evidence="2">Uncharacterized protein</fullName>
    </submittedName>
</protein>
<name>A0AA36NKQ2_9DINO</name>
<comment type="caution">
    <text evidence="2">The sequence shown here is derived from an EMBL/GenBank/DDBJ whole genome shotgun (WGS) entry which is preliminary data.</text>
</comment>